<evidence type="ECO:0000313" key="2">
    <source>
        <dbReference type="EMBL" id="HIW94972.1"/>
    </source>
</evidence>
<accession>A0A9D1RYG7</accession>
<dbReference type="Pfam" id="PF21702">
    <property type="entry name" value="GLGE_C"/>
    <property type="match status" value="1"/>
</dbReference>
<dbReference type="Proteomes" id="UP000824189">
    <property type="component" value="Unassembled WGS sequence"/>
</dbReference>
<organism evidence="2 3">
    <name type="scientific">Candidatus Corynebacterium gallistercoris</name>
    <dbReference type="NCBI Taxonomy" id="2838530"/>
    <lineage>
        <taxon>Bacteria</taxon>
        <taxon>Bacillati</taxon>
        <taxon>Actinomycetota</taxon>
        <taxon>Actinomycetes</taxon>
        <taxon>Mycobacteriales</taxon>
        <taxon>Corynebacteriaceae</taxon>
        <taxon>Corynebacterium</taxon>
    </lineage>
</organism>
<dbReference type="AlphaFoldDB" id="A0A9D1RYG7"/>
<name>A0A9D1RYG7_9CORY</name>
<comment type="caution">
    <text evidence="2">The sequence shown here is derived from an EMBL/GenBank/DDBJ whole genome shotgun (WGS) entry which is preliminary data.</text>
</comment>
<evidence type="ECO:0000259" key="1">
    <source>
        <dbReference type="Pfam" id="PF21702"/>
    </source>
</evidence>
<dbReference type="InterPro" id="IPR049171">
    <property type="entry name" value="GLGE_C"/>
</dbReference>
<reference evidence="2" key="1">
    <citation type="journal article" date="2021" name="PeerJ">
        <title>Extensive microbial diversity within the chicken gut microbiome revealed by metagenomics and culture.</title>
        <authorList>
            <person name="Gilroy R."/>
            <person name="Ravi A."/>
            <person name="Getino M."/>
            <person name="Pursley I."/>
            <person name="Horton D.L."/>
            <person name="Alikhan N.F."/>
            <person name="Baker D."/>
            <person name="Gharbi K."/>
            <person name="Hall N."/>
            <person name="Watson M."/>
            <person name="Adriaenssens E.M."/>
            <person name="Foster-Nyarko E."/>
            <person name="Jarju S."/>
            <person name="Secka A."/>
            <person name="Antonio M."/>
            <person name="Oren A."/>
            <person name="Chaudhuri R.R."/>
            <person name="La Ragione R."/>
            <person name="Hildebrand F."/>
            <person name="Pallen M.J."/>
        </authorList>
    </citation>
    <scope>NUCLEOTIDE SEQUENCE</scope>
    <source>
        <strain evidence="2">4376</strain>
    </source>
</reference>
<dbReference type="Gene3D" id="3.20.20.80">
    <property type="entry name" value="Glycosidases"/>
    <property type="match status" value="1"/>
</dbReference>
<sequence length="436" mass="48573">DVVYLPPIHPIGTINRKGKNNTLTPTPDDVGSPWAIGSEDGGHDAVNPLLGTVEDFEEFVAAAEDQGLKVALDFALQCAPDHPWAKAHPEWFSVLPDGSIAYAENPPKKYQDIYPLNFDTDPEGIYAAVLEVVRTWIARGVRIFRVDNPHTKPTNFWAWLISTVHETDPDVVFLAEAFTRPPRLYGLAKAGFSQSYSYFTWKTSKAELEEFAADIAGYADVFRPNLFVNTPDILHESLQTGGRAMFAIRAVLAATLSPLWGVYSGYELFESTPVHEGSEEYLDSEKYQLRPRDFAAAEKAGDSLAPWLTALNTWRRENPALLQQRSLRIHRTTSPDLFAYSKVDGPTGNAVMVVVNLNPTVAVEGEVELDPSFFGCDAAEFPVHDLPTGQTFEWSGRNYVRLDPAFHVAHVLQLPEVPADRRAATQFRRDDFDPRA</sequence>
<dbReference type="Gene3D" id="2.60.40.1180">
    <property type="entry name" value="Golgi alpha-mannosidase II"/>
    <property type="match status" value="1"/>
</dbReference>
<dbReference type="InterPro" id="IPR013780">
    <property type="entry name" value="Glyco_hydro_b"/>
</dbReference>
<dbReference type="EMBL" id="DXFZ01000008">
    <property type="protein sequence ID" value="HIW94972.1"/>
    <property type="molecule type" value="Genomic_DNA"/>
</dbReference>
<proteinExistence type="predicted"/>
<feature type="domain" description="Alpha-1,4-glucan:maltose-1-phosphate maltosyltransferase C-terminal" evidence="1">
    <location>
        <begin position="329"/>
        <end position="414"/>
    </location>
</feature>
<gene>
    <name evidence="2" type="ORF">H9867_00560</name>
</gene>
<dbReference type="SUPFAM" id="SSF51445">
    <property type="entry name" value="(Trans)glycosidases"/>
    <property type="match status" value="1"/>
</dbReference>
<reference evidence="2" key="2">
    <citation type="submission" date="2021-04" db="EMBL/GenBank/DDBJ databases">
        <authorList>
            <person name="Gilroy R."/>
        </authorList>
    </citation>
    <scope>NUCLEOTIDE SEQUENCE</scope>
    <source>
        <strain evidence="2">4376</strain>
    </source>
</reference>
<dbReference type="PANTHER" id="PTHR47786">
    <property type="entry name" value="ALPHA-1,4-GLUCAN:MALTOSE-1-PHOSPHATE MALTOSYLTRANSFERASE"/>
    <property type="match status" value="1"/>
</dbReference>
<dbReference type="InterPro" id="IPR017853">
    <property type="entry name" value="GH"/>
</dbReference>
<dbReference type="PANTHER" id="PTHR47786:SF2">
    <property type="entry name" value="GLYCOSYL HYDROLASE FAMILY 13 CATALYTIC DOMAIN-CONTAINING PROTEIN"/>
    <property type="match status" value="1"/>
</dbReference>
<protein>
    <submittedName>
        <fullName evidence="2">Alpha-1,4-glucan--maltose-1-phosphate maltosyltransferase</fullName>
    </submittedName>
</protein>
<evidence type="ECO:0000313" key="3">
    <source>
        <dbReference type="Proteomes" id="UP000824189"/>
    </source>
</evidence>
<feature type="non-terminal residue" evidence="2">
    <location>
        <position position="1"/>
    </location>
</feature>